<dbReference type="Pfam" id="PF12937">
    <property type="entry name" value="F-box-like"/>
    <property type="match status" value="1"/>
</dbReference>
<reference evidence="3" key="1">
    <citation type="journal article" date="2014" name="Proc. Natl. Acad. Sci. U.S.A.">
        <title>Extensive sampling of basidiomycete genomes demonstrates inadequacy of the white-rot/brown-rot paradigm for wood decay fungi.</title>
        <authorList>
            <person name="Riley R."/>
            <person name="Salamov A.A."/>
            <person name="Brown D.W."/>
            <person name="Nagy L.G."/>
            <person name="Floudas D."/>
            <person name="Held B.W."/>
            <person name="Levasseur A."/>
            <person name="Lombard V."/>
            <person name="Morin E."/>
            <person name="Otillar R."/>
            <person name="Lindquist E.A."/>
            <person name="Sun H."/>
            <person name="LaButti K.M."/>
            <person name="Schmutz J."/>
            <person name="Jabbour D."/>
            <person name="Luo H."/>
            <person name="Baker S.E."/>
            <person name="Pisabarro A.G."/>
            <person name="Walton J.D."/>
            <person name="Blanchette R.A."/>
            <person name="Henrissat B."/>
            <person name="Martin F."/>
            <person name="Cullen D."/>
            <person name="Hibbett D.S."/>
            <person name="Grigoriev I.V."/>
        </authorList>
    </citation>
    <scope>NUCLEOTIDE SEQUENCE [LARGE SCALE GENOMIC DNA]</scope>
    <source>
        <strain evidence="3">FD-172 SS1</strain>
    </source>
</reference>
<dbReference type="InterPro" id="IPR032675">
    <property type="entry name" value="LRR_dom_sf"/>
</dbReference>
<dbReference type="InterPro" id="IPR001810">
    <property type="entry name" value="F-box_dom"/>
</dbReference>
<protein>
    <recommendedName>
        <fullName evidence="1">F-box domain-containing protein</fullName>
    </recommendedName>
</protein>
<name>A0A067MWS9_BOTB1</name>
<evidence type="ECO:0000259" key="1">
    <source>
        <dbReference type="Pfam" id="PF12937"/>
    </source>
</evidence>
<dbReference type="Gene3D" id="3.80.10.10">
    <property type="entry name" value="Ribonuclease Inhibitor"/>
    <property type="match status" value="1"/>
</dbReference>
<dbReference type="Proteomes" id="UP000027195">
    <property type="component" value="Unassembled WGS sequence"/>
</dbReference>
<organism evidence="2 3">
    <name type="scientific">Botryobasidium botryosum (strain FD-172 SS1)</name>
    <dbReference type="NCBI Taxonomy" id="930990"/>
    <lineage>
        <taxon>Eukaryota</taxon>
        <taxon>Fungi</taxon>
        <taxon>Dikarya</taxon>
        <taxon>Basidiomycota</taxon>
        <taxon>Agaricomycotina</taxon>
        <taxon>Agaricomycetes</taxon>
        <taxon>Cantharellales</taxon>
        <taxon>Botryobasidiaceae</taxon>
        <taxon>Botryobasidium</taxon>
    </lineage>
</organism>
<dbReference type="InterPro" id="IPR036047">
    <property type="entry name" value="F-box-like_dom_sf"/>
</dbReference>
<dbReference type="EMBL" id="KL198018">
    <property type="protein sequence ID" value="KDQ20203.1"/>
    <property type="molecule type" value="Genomic_DNA"/>
</dbReference>
<dbReference type="InParanoid" id="A0A067MWS9"/>
<accession>A0A067MWS9</accession>
<evidence type="ECO:0000313" key="3">
    <source>
        <dbReference type="Proteomes" id="UP000027195"/>
    </source>
</evidence>
<dbReference type="HOGENOM" id="CLU_020999_3_3_1"/>
<proteinExistence type="predicted"/>
<dbReference type="OrthoDB" id="3365698at2759"/>
<gene>
    <name evidence="2" type="ORF">BOTBODRAFT_27616</name>
</gene>
<evidence type="ECO:0000313" key="2">
    <source>
        <dbReference type="EMBL" id="KDQ20203.1"/>
    </source>
</evidence>
<dbReference type="AlphaFoldDB" id="A0A067MWS9"/>
<keyword evidence="3" id="KW-1185">Reference proteome</keyword>
<sequence>MEDIVEHPECEITLVPPGINTSIYAERSLPPEILGHIFSLIPAGESWTYNPLIPIHLSSVCRYWREVALGTGVLWSTITFSRGPPCGIAEIFLSRSKNCPLNMILCRNRAEWSMAQALEIALPTSSRWESLLLELTFPTEANDIMSLILNRFESEPMAAPPLRDLTFVGAKTLVIDPSSTALFQSFVDKLKPRSVSFLGLWPGALVPHEHLTHLWFQCLADKTAVHPEKLDSMLHACTGLETLVLSHVRRAGQGRLRGQVVLPALKNLTVYCGSATLAKDIFTSLHAPLLHTLKLRIQSHQIKSNLRTFLLRHGPSIRVLKINRICSHTINFFEILPSLEVFGLIGSCAGPSLQRVASYYAQGAVLPQISTIEINVGAFDLDAVQSLNDISTRLPLRTLSVRARTGYAEEQVQENDRKQFCGFVKVVAWDLGCEIDSVRTRCFGSSDSRDHASMFGSGSEWLD</sequence>
<dbReference type="SUPFAM" id="SSF81383">
    <property type="entry name" value="F-box domain"/>
    <property type="match status" value="1"/>
</dbReference>
<feature type="domain" description="F-box" evidence="1">
    <location>
        <begin position="28"/>
        <end position="80"/>
    </location>
</feature>
<dbReference type="Gene3D" id="1.20.1280.50">
    <property type="match status" value="1"/>
</dbReference>